<accession>A0A261U3W7</accession>
<dbReference type="Proteomes" id="UP000216885">
    <property type="component" value="Unassembled WGS sequence"/>
</dbReference>
<feature type="transmembrane region" description="Helical" evidence="1">
    <location>
        <begin position="36"/>
        <end position="57"/>
    </location>
</feature>
<dbReference type="InterPro" id="IPR009589">
    <property type="entry name" value="PH_YyaB-like"/>
</dbReference>
<evidence type="ECO:0000256" key="1">
    <source>
        <dbReference type="SAM" id="Phobius"/>
    </source>
</evidence>
<organism evidence="3 4">
    <name type="scientific">Bordetella genomosp. 4</name>
    <dbReference type="NCBI Taxonomy" id="463044"/>
    <lineage>
        <taxon>Bacteria</taxon>
        <taxon>Pseudomonadati</taxon>
        <taxon>Pseudomonadota</taxon>
        <taxon>Betaproteobacteria</taxon>
        <taxon>Burkholderiales</taxon>
        <taxon>Alcaligenaceae</taxon>
        <taxon>Bordetella</taxon>
    </lineage>
</organism>
<dbReference type="RefSeq" id="WP_094838206.1">
    <property type="nucleotide sequence ID" value="NZ_NEVQ01000013.1"/>
</dbReference>
<dbReference type="EMBL" id="NEVQ01000013">
    <property type="protein sequence ID" value="OZI56654.1"/>
    <property type="molecule type" value="Genomic_DNA"/>
</dbReference>
<dbReference type="AlphaFoldDB" id="A0A261U3W7"/>
<keyword evidence="1" id="KW-1133">Transmembrane helix</keyword>
<comment type="caution">
    <text evidence="3">The sequence shown here is derived from an EMBL/GenBank/DDBJ whole genome shotgun (WGS) entry which is preliminary data.</text>
</comment>
<name>A0A261U3W7_9BORD</name>
<sequence>MKKYPSKIDLWLIALLAVLTALLAWGAWHSGHVLAFVVMILWLAILALMIFPCYYVLTDSHLLVRSGMRQRKIPYTDIKSVRRSRSFLAGPALSLQRVEIQVGPFDSILVSPLNRDKFIEDVQWRVFGLS</sequence>
<dbReference type="Pfam" id="PF06713">
    <property type="entry name" value="bPH_4"/>
    <property type="match status" value="1"/>
</dbReference>
<gene>
    <name evidence="3" type="ORF">CAL20_14705</name>
</gene>
<keyword evidence="4" id="KW-1185">Reference proteome</keyword>
<evidence type="ECO:0000313" key="4">
    <source>
        <dbReference type="Proteomes" id="UP000216885"/>
    </source>
</evidence>
<keyword evidence="1" id="KW-0472">Membrane</keyword>
<reference evidence="3 4" key="1">
    <citation type="submission" date="2017-05" db="EMBL/GenBank/DDBJ databases">
        <title>Complete and WGS of Bordetella genogroups.</title>
        <authorList>
            <person name="Spilker T."/>
            <person name="LiPuma J."/>
        </authorList>
    </citation>
    <scope>NUCLEOTIDE SEQUENCE [LARGE SCALE GENOMIC DNA]</scope>
    <source>
        <strain evidence="3 4">AU9919</strain>
    </source>
</reference>
<evidence type="ECO:0000313" key="3">
    <source>
        <dbReference type="EMBL" id="OZI56654.1"/>
    </source>
</evidence>
<protein>
    <recommendedName>
        <fullName evidence="2">Uncharacterized protein YyaB-like PH domain-containing protein</fullName>
    </recommendedName>
</protein>
<keyword evidence="1" id="KW-0812">Transmembrane</keyword>
<evidence type="ECO:0000259" key="2">
    <source>
        <dbReference type="Pfam" id="PF06713"/>
    </source>
</evidence>
<proteinExistence type="predicted"/>
<dbReference type="GO" id="GO:0030153">
    <property type="term" value="P:bacteriocin immunity"/>
    <property type="evidence" value="ECO:0007669"/>
    <property type="project" value="InterPro"/>
</dbReference>
<feature type="domain" description="Uncharacterized protein YyaB-like PH" evidence="2">
    <location>
        <begin position="53"/>
        <end position="123"/>
    </location>
</feature>